<feature type="region of interest" description="Disordered" evidence="1">
    <location>
        <begin position="181"/>
        <end position="201"/>
    </location>
</feature>
<organism evidence="2 3">
    <name type="scientific">Streptomyces paromomycinus</name>
    <name type="common">Streptomyces rimosus subsp. paromomycinus</name>
    <dbReference type="NCBI Taxonomy" id="92743"/>
    <lineage>
        <taxon>Bacteria</taxon>
        <taxon>Bacillati</taxon>
        <taxon>Actinomycetota</taxon>
        <taxon>Actinomycetes</taxon>
        <taxon>Kitasatosporales</taxon>
        <taxon>Streptomycetaceae</taxon>
        <taxon>Streptomyces</taxon>
    </lineage>
</organism>
<evidence type="ECO:0000313" key="2">
    <source>
        <dbReference type="EMBL" id="GCD44018.1"/>
    </source>
</evidence>
<dbReference type="Proteomes" id="UP000286746">
    <property type="component" value="Unassembled WGS sequence"/>
</dbReference>
<dbReference type="RefSeq" id="WP_125054997.1">
    <property type="nucleotide sequence ID" value="NZ_BHZD01000001.1"/>
</dbReference>
<gene>
    <name evidence="2" type="ORF">GKJPGBOP_03704</name>
</gene>
<name>A0A401W3V8_STREY</name>
<sequence>MATPNTHVRSVIRHRAEAGPSLDIQLGIAPMLDVPAHRVLQDDLEEHASLWEHALAVESLGDALPDEAGLYMFVWRPSISLAMADDTRSSFHQVLYIGQAGGSGQRGNTLRNRYKDYKKHLRGNPEHLWTEEPPTTRVGRLTHYLALRPLEFWFATVEDRAKIKNLEARLITLYNPPLNNQNRPKLRARLSRVPQPALRDS</sequence>
<dbReference type="EMBL" id="BHZD01000001">
    <property type="protein sequence ID" value="GCD44018.1"/>
    <property type="molecule type" value="Genomic_DNA"/>
</dbReference>
<protein>
    <submittedName>
        <fullName evidence="2">Uncharacterized protein</fullName>
    </submittedName>
</protein>
<evidence type="ECO:0000256" key="1">
    <source>
        <dbReference type="SAM" id="MobiDB-lite"/>
    </source>
</evidence>
<reference evidence="2 3" key="1">
    <citation type="submission" date="2018-11" db="EMBL/GenBank/DDBJ databases">
        <title>Whole genome sequence of Streptomyces paromomycinus NBRC 15454(T).</title>
        <authorList>
            <person name="Komaki H."/>
            <person name="Tamura T."/>
        </authorList>
    </citation>
    <scope>NUCLEOTIDE SEQUENCE [LARGE SCALE GENOMIC DNA]</scope>
    <source>
        <strain evidence="2 3">NBRC 15454</strain>
    </source>
</reference>
<accession>A0A401W3V8</accession>
<dbReference type="AlphaFoldDB" id="A0A401W3V8"/>
<proteinExistence type="predicted"/>
<evidence type="ECO:0000313" key="3">
    <source>
        <dbReference type="Proteomes" id="UP000286746"/>
    </source>
</evidence>
<keyword evidence="3" id="KW-1185">Reference proteome</keyword>
<comment type="caution">
    <text evidence="2">The sequence shown here is derived from an EMBL/GenBank/DDBJ whole genome shotgun (WGS) entry which is preliminary data.</text>
</comment>